<evidence type="ECO:0000313" key="3">
    <source>
        <dbReference type="Proteomes" id="UP000570361"/>
    </source>
</evidence>
<protein>
    <recommendedName>
        <fullName evidence="4">Transmembrane protein</fullName>
    </recommendedName>
</protein>
<dbReference type="RefSeq" id="WP_183597122.1">
    <property type="nucleotide sequence ID" value="NZ_JACHXK010000001.1"/>
</dbReference>
<feature type="transmembrane region" description="Helical" evidence="1">
    <location>
        <begin position="229"/>
        <end position="248"/>
    </location>
</feature>
<feature type="transmembrane region" description="Helical" evidence="1">
    <location>
        <begin position="414"/>
        <end position="432"/>
    </location>
</feature>
<dbReference type="EMBL" id="JACHXK010000001">
    <property type="protein sequence ID" value="MBB3108754.1"/>
    <property type="molecule type" value="Genomic_DNA"/>
</dbReference>
<feature type="transmembrane region" description="Helical" evidence="1">
    <location>
        <begin position="130"/>
        <end position="152"/>
    </location>
</feature>
<evidence type="ECO:0000256" key="1">
    <source>
        <dbReference type="SAM" id="Phobius"/>
    </source>
</evidence>
<feature type="transmembrane region" description="Helical" evidence="1">
    <location>
        <begin position="76"/>
        <end position="95"/>
    </location>
</feature>
<reference evidence="2 3" key="1">
    <citation type="submission" date="2020-08" db="EMBL/GenBank/DDBJ databases">
        <title>Genomic Encyclopedia of Type Strains, Phase III (KMG-III): the genomes of soil and plant-associated and newly described type strains.</title>
        <authorList>
            <person name="Whitman W."/>
        </authorList>
    </citation>
    <scope>NUCLEOTIDE SEQUENCE [LARGE SCALE GENOMIC DNA]</scope>
    <source>
        <strain evidence="2 3">CECT 5862</strain>
    </source>
</reference>
<feature type="transmembrane region" description="Helical" evidence="1">
    <location>
        <begin position="188"/>
        <end position="217"/>
    </location>
</feature>
<keyword evidence="1" id="KW-1133">Transmembrane helix</keyword>
<organism evidence="2 3">
    <name type="scientific">Paenibacillus phyllosphaerae</name>
    <dbReference type="NCBI Taxonomy" id="274593"/>
    <lineage>
        <taxon>Bacteria</taxon>
        <taxon>Bacillati</taxon>
        <taxon>Bacillota</taxon>
        <taxon>Bacilli</taxon>
        <taxon>Bacillales</taxon>
        <taxon>Paenibacillaceae</taxon>
        <taxon>Paenibacillus</taxon>
    </lineage>
</organism>
<evidence type="ECO:0008006" key="4">
    <source>
        <dbReference type="Google" id="ProtNLM"/>
    </source>
</evidence>
<proteinExistence type="predicted"/>
<keyword evidence="3" id="KW-1185">Reference proteome</keyword>
<keyword evidence="1" id="KW-0812">Transmembrane</keyword>
<sequence>MRKLASLAAITAAAAAVLMIVLLLVRPFVGVADNGDFLRVMGTVGLNYGDPSASYDDQFFKYAHAQFSYDSFFRGAYVSTQIILVLAARVIGAVFHPSAFDVRILGAFYIVLMTAAIYCLVRYGSKLSRWTGIAVALCAFVMLCDIGYLAYFNSFFGEPVSYVFMLLTIGLGLLLTRQERPSRKLLVLFFLSTLFLACSKIQNAPIGGAFAIIGLRFAGLGRDIRWRKLAYGWSAALFLIAVIMYVAAPKDLKHINLYQTVFFGVMNGSPDVEGDLEELGLPPRLSVLAGTNYFQTDTAIKQNDPSLKPDFYDRISHKDILLFYLKHPGRLIDKMEYAAENGMTIRPYYLGNYEKEAGKPPGAVTSVYSVWSEFKLHQLPNKLWFIALVYLLYYAAAAYEYLRRPQVRSRRAVELFMLIGLVGIFSFLIPILGDGQADMAKHLFLFNVCFDMMIVTAIAYAAFYAEKLVRGRRASYN</sequence>
<dbReference type="Proteomes" id="UP000570361">
    <property type="component" value="Unassembled WGS sequence"/>
</dbReference>
<accession>A0A7W5AU01</accession>
<feature type="transmembrane region" description="Helical" evidence="1">
    <location>
        <begin position="102"/>
        <end position="124"/>
    </location>
</feature>
<keyword evidence="1" id="KW-0472">Membrane</keyword>
<feature type="transmembrane region" description="Helical" evidence="1">
    <location>
        <begin position="159"/>
        <end position="176"/>
    </location>
</feature>
<comment type="caution">
    <text evidence="2">The sequence shown here is derived from an EMBL/GenBank/DDBJ whole genome shotgun (WGS) entry which is preliminary data.</text>
</comment>
<gene>
    <name evidence="2" type="ORF">FHS18_000782</name>
</gene>
<feature type="transmembrane region" description="Helical" evidence="1">
    <location>
        <begin position="383"/>
        <end position="402"/>
    </location>
</feature>
<evidence type="ECO:0000313" key="2">
    <source>
        <dbReference type="EMBL" id="MBB3108754.1"/>
    </source>
</evidence>
<name>A0A7W5AU01_9BACL</name>
<dbReference type="AlphaFoldDB" id="A0A7W5AU01"/>
<feature type="transmembrane region" description="Helical" evidence="1">
    <location>
        <begin position="444"/>
        <end position="465"/>
    </location>
</feature>